<dbReference type="EMBL" id="CM023472">
    <property type="protein sequence ID" value="KAH7958963.1"/>
    <property type="molecule type" value="Genomic_DNA"/>
</dbReference>
<organism evidence="1 2">
    <name type="scientific">Dermacentor silvarum</name>
    <name type="common">Tick</name>
    <dbReference type="NCBI Taxonomy" id="543639"/>
    <lineage>
        <taxon>Eukaryota</taxon>
        <taxon>Metazoa</taxon>
        <taxon>Ecdysozoa</taxon>
        <taxon>Arthropoda</taxon>
        <taxon>Chelicerata</taxon>
        <taxon>Arachnida</taxon>
        <taxon>Acari</taxon>
        <taxon>Parasitiformes</taxon>
        <taxon>Ixodida</taxon>
        <taxon>Ixodoidea</taxon>
        <taxon>Ixodidae</taxon>
        <taxon>Rhipicephalinae</taxon>
        <taxon>Dermacentor</taxon>
    </lineage>
</organism>
<reference evidence="1" key="1">
    <citation type="submission" date="2020-05" db="EMBL/GenBank/DDBJ databases">
        <title>Large-scale comparative analyses of tick genomes elucidate their genetic diversity and vector capacities.</title>
        <authorList>
            <person name="Jia N."/>
            <person name="Wang J."/>
            <person name="Shi W."/>
            <person name="Du L."/>
            <person name="Sun Y."/>
            <person name="Zhan W."/>
            <person name="Jiang J."/>
            <person name="Wang Q."/>
            <person name="Zhang B."/>
            <person name="Ji P."/>
            <person name="Sakyi L.B."/>
            <person name="Cui X."/>
            <person name="Yuan T."/>
            <person name="Jiang B."/>
            <person name="Yang W."/>
            <person name="Lam T.T.-Y."/>
            <person name="Chang Q."/>
            <person name="Ding S."/>
            <person name="Wang X."/>
            <person name="Zhu J."/>
            <person name="Ruan X."/>
            <person name="Zhao L."/>
            <person name="Wei J."/>
            <person name="Que T."/>
            <person name="Du C."/>
            <person name="Cheng J."/>
            <person name="Dai P."/>
            <person name="Han X."/>
            <person name="Huang E."/>
            <person name="Gao Y."/>
            <person name="Liu J."/>
            <person name="Shao H."/>
            <person name="Ye R."/>
            <person name="Li L."/>
            <person name="Wei W."/>
            <person name="Wang X."/>
            <person name="Wang C."/>
            <person name="Yang T."/>
            <person name="Huo Q."/>
            <person name="Li W."/>
            <person name="Guo W."/>
            <person name="Chen H."/>
            <person name="Zhou L."/>
            <person name="Ni X."/>
            <person name="Tian J."/>
            <person name="Zhou Y."/>
            <person name="Sheng Y."/>
            <person name="Liu T."/>
            <person name="Pan Y."/>
            <person name="Xia L."/>
            <person name="Li J."/>
            <person name="Zhao F."/>
            <person name="Cao W."/>
        </authorList>
    </citation>
    <scope>NUCLEOTIDE SEQUENCE</scope>
    <source>
        <strain evidence="1">Dsil-2018</strain>
    </source>
</reference>
<proteinExistence type="predicted"/>
<evidence type="ECO:0000313" key="2">
    <source>
        <dbReference type="Proteomes" id="UP000821865"/>
    </source>
</evidence>
<gene>
    <name evidence="1" type="ORF">HPB49_007018</name>
</gene>
<comment type="caution">
    <text evidence="1">The sequence shown here is derived from an EMBL/GenBank/DDBJ whole genome shotgun (WGS) entry which is preliminary data.</text>
</comment>
<keyword evidence="2" id="KW-1185">Reference proteome</keyword>
<sequence length="298" mass="32887">MAAVKSSMHASSWVTTEGSCVVTTTETEGVVSSCHQQRQARGEQDDQADKVEQLQATVERLESELRKTKEQLQQTQDCLDSARMVKRLKHILDKAEGGEDSRVAVVSAPKVDLGEGVLLDDATLTRLRRDAKNSGSRFARGLLKVLFTAEELENKSLFGRRSNAHKDAAQKEALDPRRVNAILTKSQPDFHGRIFSGKGYALTRHDHEFWPWGPTRGAASAQHVFKAVEADDCDDAPDSSPSAVTQQRQEPPQATQDRPPAGTPGVPNIADSLRRSTRPRRPPDRLAYTHGFQQTETA</sequence>
<name>A0ACB8D3P6_DERSI</name>
<evidence type="ECO:0000313" key="1">
    <source>
        <dbReference type="EMBL" id="KAH7958963.1"/>
    </source>
</evidence>
<dbReference type="Proteomes" id="UP000821865">
    <property type="component" value="Chromosome 3"/>
</dbReference>
<protein>
    <submittedName>
        <fullName evidence="1">Uncharacterized protein</fullName>
    </submittedName>
</protein>
<accession>A0ACB8D3P6</accession>